<dbReference type="Gene3D" id="1.25.40.20">
    <property type="entry name" value="Ankyrin repeat-containing domain"/>
    <property type="match status" value="1"/>
</dbReference>
<feature type="repeat" description="ANK" evidence="2">
    <location>
        <begin position="987"/>
        <end position="1016"/>
    </location>
</feature>
<dbReference type="PROSITE" id="PS50297">
    <property type="entry name" value="ANK_REP_REGION"/>
    <property type="match status" value="1"/>
</dbReference>
<feature type="region of interest" description="Disordered" evidence="3">
    <location>
        <begin position="1"/>
        <end position="115"/>
    </location>
</feature>
<keyword evidence="2" id="KW-0040">ANK repeat</keyword>
<dbReference type="GeneID" id="87924691"/>
<organism evidence="5 6">
    <name type="scientific">Trichoderma aggressivum f. europaeum</name>
    <dbReference type="NCBI Taxonomy" id="173218"/>
    <lineage>
        <taxon>Eukaryota</taxon>
        <taxon>Fungi</taxon>
        <taxon>Dikarya</taxon>
        <taxon>Ascomycota</taxon>
        <taxon>Pezizomycotina</taxon>
        <taxon>Sordariomycetes</taxon>
        <taxon>Hypocreomycetidae</taxon>
        <taxon>Hypocreales</taxon>
        <taxon>Hypocreaceae</taxon>
        <taxon>Trichoderma</taxon>
    </lineage>
</organism>
<dbReference type="RefSeq" id="XP_062751247.1">
    <property type="nucleotide sequence ID" value="XM_062904786.1"/>
</dbReference>
<gene>
    <name evidence="5" type="ORF">Triagg1_9790</name>
</gene>
<name>A0AAE1I640_9HYPO</name>
<dbReference type="PROSITE" id="PS50088">
    <property type="entry name" value="ANK_REPEAT"/>
    <property type="match status" value="1"/>
</dbReference>
<reference evidence="5" key="1">
    <citation type="submission" date="2023-11" db="EMBL/GenBank/DDBJ databases">
        <title>The genome sequences of three competitors of mushroom-forming fungi.</title>
        <authorList>
            <person name="Beijen E."/>
            <person name="Ohm R.A."/>
        </authorList>
    </citation>
    <scope>NUCLEOTIDE SEQUENCE</scope>
    <source>
        <strain evidence="5">CBS 100526</strain>
    </source>
</reference>
<dbReference type="SMART" id="SM00248">
    <property type="entry name" value="ANK"/>
    <property type="match status" value="6"/>
</dbReference>
<dbReference type="InterPro" id="IPR002110">
    <property type="entry name" value="Ankyrin_rpt"/>
</dbReference>
<feature type="compositionally biased region" description="Polar residues" evidence="3">
    <location>
        <begin position="41"/>
        <end position="58"/>
    </location>
</feature>
<feature type="domain" description="Nephrocystin 3-like N-terminal" evidence="4">
    <location>
        <begin position="398"/>
        <end position="443"/>
    </location>
</feature>
<keyword evidence="1" id="KW-0677">Repeat</keyword>
<dbReference type="Pfam" id="PF24883">
    <property type="entry name" value="NPHP3_N"/>
    <property type="match status" value="2"/>
</dbReference>
<evidence type="ECO:0000256" key="1">
    <source>
        <dbReference type="ARBA" id="ARBA00022737"/>
    </source>
</evidence>
<feature type="compositionally biased region" description="Basic and acidic residues" evidence="3">
    <location>
        <begin position="1"/>
        <end position="10"/>
    </location>
</feature>
<proteinExistence type="predicted"/>
<dbReference type="InterPro" id="IPR056884">
    <property type="entry name" value="NPHP3-like_N"/>
</dbReference>
<accession>A0AAE1I640</accession>
<comment type="caution">
    <text evidence="5">The sequence shown here is derived from an EMBL/GenBank/DDBJ whole genome shotgun (WGS) entry which is preliminary data.</text>
</comment>
<dbReference type="AlphaFoldDB" id="A0AAE1I640"/>
<dbReference type="PANTHER" id="PTHR10039">
    <property type="entry name" value="AMELOGENIN"/>
    <property type="match status" value="1"/>
</dbReference>
<dbReference type="InterPro" id="IPR036770">
    <property type="entry name" value="Ankyrin_rpt-contain_sf"/>
</dbReference>
<dbReference type="SUPFAM" id="SSF52540">
    <property type="entry name" value="P-loop containing nucleoside triphosphate hydrolases"/>
    <property type="match status" value="1"/>
</dbReference>
<evidence type="ECO:0000313" key="6">
    <source>
        <dbReference type="Proteomes" id="UP001273209"/>
    </source>
</evidence>
<evidence type="ECO:0000259" key="4">
    <source>
        <dbReference type="Pfam" id="PF24883"/>
    </source>
</evidence>
<dbReference type="InterPro" id="IPR027417">
    <property type="entry name" value="P-loop_NTPase"/>
</dbReference>
<dbReference type="Pfam" id="PF12796">
    <property type="entry name" value="Ank_2"/>
    <property type="match status" value="2"/>
</dbReference>
<dbReference type="Proteomes" id="UP001273209">
    <property type="component" value="Unassembled WGS sequence"/>
</dbReference>
<keyword evidence="6" id="KW-1185">Reference proteome</keyword>
<evidence type="ECO:0000313" key="5">
    <source>
        <dbReference type="EMBL" id="KAK4062672.1"/>
    </source>
</evidence>
<protein>
    <recommendedName>
        <fullName evidence="4">Nephrocystin 3-like N-terminal domain-containing protein</fullName>
    </recommendedName>
</protein>
<evidence type="ECO:0000256" key="3">
    <source>
        <dbReference type="SAM" id="MobiDB-lite"/>
    </source>
</evidence>
<feature type="domain" description="Nephrocystin 3-like N-terminal" evidence="4">
    <location>
        <begin position="447"/>
        <end position="499"/>
    </location>
</feature>
<dbReference type="SUPFAM" id="SSF48403">
    <property type="entry name" value="Ankyrin repeat"/>
    <property type="match status" value="1"/>
</dbReference>
<sequence>MGKTRGHEANMKPVSSRRIWGRMKAIVRPPARPAASATAPGNTKTTSSDQAATNSALLNSPPAAVDTVDELPQPSTATGSSKPKLDDGDPAPSSSTVLAADTGDKPPSGCLSNSPGGSSLWEKAYNAATPNTKKWIDGLLKSNVTWMSAKSTQTEELIEVVREIETRHQGHALRIPVGGKQILWKDYAPRVISFIKVIGSITIQLAPAPSDIIWSALKTVLQMSVAPGEELAAVLGCSEKVLSIVRRGKVYEALYLNGANTFVPVQDDLERSLVDVYTKSLDLLAHVGQRLAGGHRHLLLAIVNPGEAEGLMASLIKCENDVITAAQACEVVRSADADERLSTMLNSLSEPLRQTNDRIRDFLEEEVKENDIIKALKSLSPINFGDQHRIRAEPRTPGTGEWLLQHKKFQEWEHIPASTILWLQGTMGMGKSFLASKVVDRFLLKTEQLLESVNLYPQTVIILDGLDECIAESKDKLITLLANLVKDAQHSVKIFISSRREQDIVKLLPAGSIIEIDANDNRDDIQKFIEEKMEEIEMRGSWESISKELKSDIKSTLCKGSDGMFRWASVQLEQLSECQQAKEIRDRLGKLPMSLNASYHELFTGMSSHSQETLRRTVMWVMCAYEPLSSSRLLAAVRLSMHGDGESHDVEEELTEETLRSICRHLVVIDSKRDVWKFPHASVIEYFETTHKWTMAKAHSFVAKHSLLCLIDSYSKWQLPSRFERIDGVSTTDHKRDPQHPVSYFQEYVGVYWFQHVHSLEDVQPHDPQLSRLVKRFMGLNSSLQQSSQQYRRWLEHRQNVHATGLVRKTTNFSDLFPLTNPIFGACAFGLCRVLQDWWSAGVDVSQINGEGLDLLAIAAGRGHRHLCEKLIGLGADVNRVLCNGETSALNEATTLAGNLDVIRFLLDNDADPNLPLETPILYRSAAYCGLAISEALLEAGANPDVHSRLGSPLEIAGERSDYELAELLIQYKATVNFYTADGVLGSPLAAAAHGGSIELVQLLIKHGAEVNAPLTHGIYRSALAAACFGNGGVGMVQYLIEEAGADPNIISTNPPSIPPRIYYADAAYESGRYLKENGHVVDEDVLRKAGMGR</sequence>
<dbReference type="EMBL" id="JAWRVG010000059">
    <property type="protein sequence ID" value="KAK4062672.1"/>
    <property type="molecule type" value="Genomic_DNA"/>
</dbReference>
<evidence type="ECO:0000256" key="2">
    <source>
        <dbReference type="PROSITE-ProRule" id="PRU00023"/>
    </source>
</evidence>